<evidence type="ECO:0000313" key="3">
    <source>
        <dbReference type="Proteomes" id="UP001432322"/>
    </source>
</evidence>
<reference evidence="2" key="1">
    <citation type="submission" date="2023-10" db="EMBL/GenBank/DDBJ databases">
        <title>Genome assembly of Pristionchus species.</title>
        <authorList>
            <person name="Yoshida K."/>
            <person name="Sommer R.J."/>
        </authorList>
    </citation>
    <scope>NUCLEOTIDE SEQUENCE</scope>
    <source>
        <strain evidence="2">RS5133</strain>
    </source>
</reference>
<evidence type="ECO:0000256" key="1">
    <source>
        <dbReference type="SAM" id="MobiDB-lite"/>
    </source>
</evidence>
<feature type="non-terminal residue" evidence="2">
    <location>
        <position position="116"/>
    </location>
</feature>
<organism evidence="2 3">
    <name type="scientific">Pristionchus fissidentatus</name>
    <dbReference type="NCBI Taxonomy" id="1538716"/>
    <lineage>
        <taxon>Eukaryota</taxon>
        <taxon>Metazoa</taxon>
        <taxon>Ecdysozoa</taxon>
        <taxon>Nematoda</taxon>
        <taxon>Chromadorea</taxon>
        <taxon>Rhabditida</taxon>
        <taxon>Rhabditina</taxon>
        <taxon>Diplogasteromorpha</taxon>
        <taxon>Diplogasteroidea</taxon>
        <taxon>Neodiplogasteridae</taxon>
        <taxon>Pristionchus</taxon>
    </lineage>
</organism>
<comment type="caution">
    <text evidence="2">The sequence shown here is derived from an EMBL/GenBank/DDBJ whole genome shotgun (WGS) entry which is preliminary data.</text>
</comment>
<dbReference type="Proteomes" id="UP001432322">
    <property type="component" value="Unassembled WGS sequence"/>
</dbReference>
<proteinExistence type="predicted"/>
<sequence length="116" mass="12983">CRTHSNEDVHVLVGLIEEFARRRRIHKHHVGDAASDNGETGLGDSRQNSHQAANEEAEFVVASSGSKQSPQRYWLDGDFLMVEIRSAEQDVCELFGDGKFMFVGWIVINVEVLSIV</sequence>
<gene>
    <name evidence="2" type="ORF">PFISCL1PPCAC_4735</name>
</gene>
<dbReference type="EMBL" id="BTSY01000002">
    <property type="protein sequence ID" value="GMT13438.1"/>
    <property type="molecule type" value="Genomic_DNA"/>
</dbReference>
<protein>
    <submittedName>
        <fullName evidence="2">Uncharacterized protein</fullName>
    </submittedName>
</protein>
<keyword evidence="3" id="KW-1185">Reference proteome</keyword>
<accession>A0AAV5V582</accession>
<feature type="non-terminal residue" evidence="2">
    <location>
        <position position="1"/>
    </location>
</feature>
<evidence type="ECO:0000313" key="2">
    <source>
        <dbReference type="EMBL" id="GMT13438.1"/>
    </source>
</evidence>
<name>A0AAV5V582_9BILA</name>
<dbReference type="AlphaFoldDB" id="A0AAV5V582"/>
<feature type="region of interest" description="Disordered" evidence="1">
    <location>
        <begin position="28"/>
        <end position="64"/>
    </location>
</feature>